<keyword evidence="6" id="KW-0811">Translocation</keyword>
<evidence type="ECO:0000313" key="8">
    <source>
        <dbReference type="EMBL" id="UTC24468.1"/>
    </source>
</evidence>
<keyword evidence="3" id="KW-0812">Transmembrane</keyword>
<name>A0ABY5DIR1_9GAMM</name>
<keyword evidence="5" id="KW-1133">Transmembrane helix</keyword>
<proteinExistence type="predicted"/>
<evidence type="ECO:0000256" key="4">
    <source>
        <dbReference type="ARBA" id="ARBA00022927"/>
    </source>
</evidence>
<reference evidence="8 9" key="1">
    <citation type="journal article" date="2022" name="Nat. Microbiol.">
        <title>The microbiome of a bacterivorous marine choanoflagellate contains a resource-demanding obligate bacterial associate.</title>
        <authorList>
            <person name="Needham D.M."/>
            <person name="Poirier C."/>
            <person name="Bachy C."/>
            <person name="George E.E."/>
            <person name="Wilken S."/>
            <person name="Yung C.C.M."/>
            <person name="Limardo A.J."/>
            <person name="Morando M."/>
            <person name="Sudek L."/>
            <person name="Malmstrom R.R."/>
            <person name="Keeling P.J."/>
            <person name="Santoro A.E."/>
            <person name="Worden A.Z."/>
        </authorList>
    </citation>
    <scope>NUCLEOTIDE SEQUENCE [LARGE SCALE GENOMIC DNA]</scope>
    <source>
        <strain evidence="8 9">Comchoano-1</strain>
    </source>
</reference>
<dbReference type="Pfam" id="PF02416">
    <property type="entry name" value="TatA_B_E"/>
    <property type="match status" value="1"/>
</dbReference>
<dbReference type="RefSeq" id="WP_258568252.1">
    <property type="nucleotide sequence ID" value="NZ_CP092900.1"/>
</dbReference>
<keyword evidence="2" id="KW-0813">Transport</keyword>
<evidence type="ECO:0000256" key="5">
    <source>
        <dbReference type="ARBA" id="ARBA00022989"/>
    </source>
</evidence>
<protein>
    <submittedName>
        <fullName evidence="8">Twin-arginine translocase TatA/TatE family subunit</fullName>
    </submittedName>
</protein>
<dbReference type="EMBL" id="CP092900">
    <property type="protein sequence ID" value="UTC24468.1"/>
    <property type="molecule type" value="Genomic_DNA"/>
</dbReference>
<sequence length="47" mass="5413">MFKLGTGEWLVLACVAMVFMGPKQVKALMRRWSETVKLLKEEAEKID</sequence>
<dbReference type="Proteomes" id="UP001055955">
    <property type="component" value="Chromosome"/>
</dbReference>
<evidence type="ECO:0000313" key="9">
    <source>
        <dbReference type="Proteomes" id="UP001055955"/>
    </source>
</evidence>
<keyword evidence="4" id="KW-0653">Protein transport</keyword>
<accession>A0ABY5DIR1</accession>
<evidence type="ECO:0000256" key="3">
    <source>
        <dbReference type="ARBA" id="ARBA00022692"/>
    </source>
</evidence>
<evidence type="ECO:0000256" key="2">
    <source>
        <dbReference type="ARBA" id="ARBA00022448"/>
    </source>
</evidence>
<organism evidence="8 9">
    <name type="scientific">Candidatus Comchoanobacter bicostacola</name>
    <dbReference type="NCBI Taxonomy" id="2919598"/>
    <lineage>
        <taxon>Bacteria</taxon>
        <taxon>Pseudomonadati</taxon>
        <taxon>Pseudomonadota</taxon>
        <taxon>Gammaproteobacteria</taxon>
        <taxon>Candidatus Comchoanobacterales</taxon>
        <taxon>Candidatus Comchoanobacteraceae</taxon>
        <taxon>Candidatus Comchoanobacter</taxon>
    </lineage>
</organism>
<evidence type="ECO:0000256" key="6">
    <source>
        <dbReference type="ARBA" id="ARBA00023010"/>
    </source>
</evidence>
<evidence type="ECO:0000256" key="1">
    <source>
        <dbReference type="ARBA" id="ARBA00004167"/>
    </source>
</evidence>
<keyword evidence="9" id="KW-1185">Reference proteome</keyword>
<dbReference type="Gene3D" id="1.20.5.3310">
    <property type="match status" value="1"/>
</dbReference>
<dbReference type="InterPro" id="IPR003369">
    <property type="entry name" value="TatA/B/E"/>
</dbReference>
<evidence type="ECO:0000256" key="7">
    <source>
        <dbReference type="ARBA" id="ARBA00023136"/>
    </source>
</evidence>
<gene>
    <name evidence="8" type="ORF">MMH89_04450</name>
</gene>
<keyword evidence="7" id="KW-0472">Membrane</keyword>
<comment type="subcellular location">
    <subcellularLocation>
        <location evidence="1">Membrane</location>
        <topology evidence="1">Single-pass membrane protein</topology>
    </subcellularLocation>
</comment>